<feature type="binding site" evidence="8 12">
    <location>
        <position position="357"/>
    </location>
    <ligand>
        <name>substrate</name>
    </ligand>
</feature>
<protein>
    <recommendedName>
        <fullName evidence="4 8">Histidinol dehydrogenase</fullName>
        <shortName evidence="8">HDH</shortName>
        <ecNumber evidence="8">1.1.1.23</ecNumber>
    </recommendedName>
</protein>
<feature type="binding site" evidence="8 11">
    <location>
        <position position="187"/>
    </location>
    <ligand>
        <name>NAD(+)</name>
        <dbReference type="ChEBI" id="CHEBI:57540"/>
    </ligand>
</feature>
<evidence type="ECO:0000256" key="4">
    <source>
        <dbReference type="ARBA" id="ARBA00016531"/>
    </source>
</evidence>
<dbReference type="Gene3D" id="3.40.50.1980">
    <property type="entry name" value="Nitrogenase molybdenum iron protein domain"/>
    <property type="match status" value="2"/>
</dbReference>
<dbReference type="PANTHER" id="PTHR21256">
    <property type="entry name" value="HISTIDINOL DEHYDROGENASE HDH"/>
    <property type="match status" value="1"/>
</dbReference>
<evidence type="ECO:0000313" key="16">
    <source>
        <dbReference type="Proteomes" id="UP000254000"/>
    </source>
</evidence>
<accession>A0A369M4P5</accession>
<evidence type="ECO:0000256" key="2">
    <source>
        <dbReference type="ARBA" id="ARBA00004940"/>
    </source>
</evidence>
<evidence type="ECO:0000256" key="11">
    <source>
        <dbReference type="PIRSR" id="PIRSR000099-2"/>
    </source>
</evidence>
<keyword evidence="8 11" id="KW-0520">NAD</keyword>
<feature type="active site" description="Proton acceptor" evidence="8 10">
    <location>
        <position position="324"/>
    </location>
</feature>
<evidence type="ECO:0000256" key="13">
    <source>
        <dbReference type="PIRSR" id="PIRSR000099-4"/>
    </source>
</evidence>
<evidence type="ECO:0000256" key="3">
    <source>
        <dbReference type="ARBA" id="ARBA00010178"/>
    </source>
</evidence>
<feature type="binding site" evidence="8 11">
    <location>
        <position position="125"/>
    </location>
    <ligand>
        <name>NAD(+)</name>
        <dbReference type="ChEBI" id="CHEBI:57540"/>
    </ligand>
</feature>
<dbReference type="GO" id="GO:0008270">
    <property type="term" value="F:zinc ion binding"/>
    <property type="evidence" value="ECO:0007669"/>
    <property type="project" value="UniProtKB-UniRule"/>
</dbReference>
<dbReference type="PANTHER" id="PTHR21256:SF2">
    <property type="entry name" value="HISTIDINE BIOSYNTHESIS TRIFUNCTIONAL PROTEIN"/>
    <property type="match status" value="1"/>
</dbReference>
<comment type="pathway">
    <text evidence="2 8">Amino-acid biosynthesis; L-histidine biosynthesis; L-histidine from 5-phospho-alpha-D-ribose 1-diphosphate: step 9/9.</text>
</comment>
<feature type="binding site" evidence="8 13">
    <location>
        <position position="258"/>
    </location>
    <ligand>
        <name>Zn(2+)</name>
        <dbReference type="ChEBI" id="CHEBI:29105"/>
    </ligand>
</feature>
<keyword evidence="8" id="KW-0028">Amino-acid biosynthesis</keyword>
<dbReference type="NCBIfam" id="TIGR00069">
    <property type="entry name" value="hisD"/>
    <property type="match status" value="1"/>
</dbReference>
<dbReference type="PIRSF" id="PIRSF000099">
    <property type="entry name" value="Histidinol_dh"/>
    <property type="match status" value="1"/>
</dbReference>
<dbReference type="Proteomes" id="UP000254000">
    <property type="component" value="Unassembled WGS sequence"/>
</dbReference>
<keyword evidence="16" id="KW-1185">Reference proteome</keyword>
<sequence>MRRVILEPGEVFSNKHLKRTGAFNAAALTAATAIIEDVRERGDGALRDYTERFDGVRLEDFRVPQLAVDEAAAYVDDGTARALRQAASQIRDFHERQRQQSWFTVREDGALVGSKVEPLESVGIYVPGGRALYPSTVLMNALPAAVAGVPRIVCVTPPAKSGMLDPAILYACRLAGVTEIYAVGGAQAVAALAYGTESIEPVAKITGPGNAYVAAAKKVVSGDVGIDMIAGPSEVCVVADATADPALVAIDLMAQAEHDPLAACYLVTFDEAYADEVERAVERHLESSTRAEITAASLADQGLVVVCRDIPQALEAVNVIAPEHLELHLDHAFDLLGAIRNAGAIFLGAWTPEAVGDYVAGPNHTLPTGGTARYASPLSVDEFVKKSSVIQYSPAALARDADAVTTIARHEGLWAHAMSVEMRRNLLRTGNVFGEEGGPAGAASGAGAVGSGGADA</sequence>
<evidence type="ECO:0000256" key="5">
    <source>
        <dbReference type="ARBA" id="ARBA00022723"/>
    </source>
</evidence>
<comment type="similarity">
    <text evidence="3 8 9 14">Belongs to the histidinol dehydrogenase family.</text>
</comment>
<feature type="active site" description="Proton acceptor" evidence="8 10">
    <location>
        <position position="323"/>
    </location>
</feature>
<dbReference type="PRINTS" id="PR00083">
    <property type="entry name" value="HOLDHDRGNASE"/>
</dbReference>
<dbReference type="InterPro" id="IPR012131">
    <property type="entry name" value="Hstdl_DH"/>
</dbReference>
<dbReference type="GO" id="GO:0004399">
    <property type="term" value="F:histidinol dehydrogenase activity"/>
    <property type="evidence" value="ECO:0007669"/>
    <property type="project" value="UniProtKB-UniRule"/>
</dbReference>
<evidence type="ECO:0000256" key="10">
    <source>
        <dbReference type="PIRSR" id="PIRSR000099-1"/>
    </source>
</evidence>
<evidence type="ECO:0000256" key="9">
    <source>
        <dbReference type="PIRNR" id="PIRNR000099"/>
    </source>
</evidence>
<keyword evidence="8" id="KW-0368">Histidine biosynthesis</keyword>
<gene>
    <name evidence="8 15" type="primary">hisD</name>
    <name evidence="15" type="ORF">C1877_04250</name>
</gene>
<evidence type="ECO:0000256" key="7">
    <source>
        <dbReference type="ARBA" id="ARBA00023002"/>
    </source>
</evidence>
<dbReference type="Pfam" id="PF00815">
    <property type="entry name" value="Histidinol_dh"/>
    <property type="match status" value="1"/>
</dbReference>
<feature type="binding site" evidence="8 12">
    <location>
        <position position="258"/>
    </location>
    <ligand>
        <name>substrate</name>
    </ligand>
</feature>
<feature type="binding site" evidence="8 12">
    <location>
        <position position="255"/>
    </location>
    <ligand>
        <name>substrate</name>
    </ligand>
</feature>
<comment type="function">
    <text evidence="1 8">Catalyzes the sequential NAD-dependent oxidations of L-histidinol to L-histidinaldehyde and then to L-histidine.</text>
</comment>
<dbReference type="EC" id="1.1.1.23" evidence="8"/>
<comment type="cofactor">
    <cofactor evidence="8 13">
        <name>Zn(2+)</name>
        <dbReference type="ChEBI" id="CHEBI:29105"/>
    </cofactor>
    <text evidence="8 13">Binds 1 zinc ion per subunit.</text>
</comment>
<proteinExistence type="inferred from homology"/>
<feature type="binding site" evidence="8 12">
    <location>
        <position position="411"/>
    </location>
    <ligand>
        <name>substrate</name>
    </ligand>
</feature>
<feature type="binding site" evidence="8 12">
    <location>
        <position position="416"/>
    </location>
    <ligand>
        <name>substrate</name>
    </ligand>
</feature>
<dbReference type="CDD" id="cd06572">
    <property type="entry name" value="Histidinol_dh"/>
    <property type="match status" value="1"/>
</dbReference>
<dbReference type="FunFam" id="3.40.50.1980:FF:000001">
    <property type="entry name" value="Histidinol dehydrogenase"/>
    <property type="match status" value="1"/>
</dbReference>
<comment type="caution">
    <text evidence="15">The sequence shown here is derived from an EMBL/GenBank/DDBJ whole genome shotgun (WGS) entry which is preliminary data.</text>
</comment>
<evidence type="ECO:0000313" key="15">
    <source>
        <dbReference type="EMBL" id="RDB66402.1"/>
    </source>
</evidence>
<keyword evidence="6 8" id="KW-0862">Zinc</keyword>
<dbReference type="RefSeq" id="WP_041239734.1">
    <property type="nucleotide sequence ID" value="NZ_CABMMS010000002.1"/>
</dbReference>
<feature type="binding site" evidence="8 13">
    <location>
        <position position="255"/>
    </location>
    <ligand>
        <name>Zn(2+)</name>
        <dbReference type="ChEBI" id="CHEBI:29105"/>
    </ligand>
</feature>
<keyword evidence="7 8" id="KW-0560">Oxidoreductase</keyword>
<dbReference type="UniPathway" id="UPA00031">
    <property type="reaction ID" value="UER00014"/>
</dbReference>
<evidence type="ECO:0000256" key="6">
    <source>
        <dbReference type="ARBA" id="ARBA00022833"/>
    </source>
</evidence>
<feature type="binding site" evidence="8 13">
    <location>
        <position position="416"/>
    </location>
    <ligand>
        <name>Zn(2+)</name>
        <dbReference type="ChEBI" id="CHEBI:29105"/>
    </ligand>
</feature>
<feature type="binding site" evidence="8 13">
    <location>
        <position position="357"/>
    </location>
    <ligand>
        <name>Zn(2+)</name>
        <dbReference type="ChEBI" id="CHEBI:29105"/>
    </ligand>
</feature>
<dbReference type="SUPFAM" id="SSF53720">
    <property type="entry name" value="ALDH-like"/>
    <property type="match status" value="1"/>
</dbReference>
<reference evidence="15 16" key="1">
    <citation type="journal article" date="2018" name="Elife">
        <title>Discovery and characterization of a prevalent human gut bacterial enzyme sufficient for the inactivation of a family of plant toxins.</title>
        <authorList>
            <person name="Koppel N."/>
            <person name="Bisanz J.E."/>
            <person name="Pandelia M.E."/>
            <person name="Turnbaugh P.J."/>
            <person name="Balskus E.P."/>
        </authorList>
    </citation>
    <scope>NUCLEOTIDE SEQUENCE [LARGE SCALE GENOMIC DNA]</scope>
    <source>
        <strain evidence="15 16">3C</strain>
    </source>
</reference>
<feature type="binding site" evidence="8 11">
    <location>
        <position position="210"/>
    </location>
    <ligand>
        <name>NAD(+)</name>
        <dbReference type="ChEBI" id="CHEBI:57540"/>
    </ligand>
</feature>
<dbReference type="GO" id="GO:0005829">
    <property type="term" value="C:cytosol"/>
    <property type="evidence" value="ECO:0007669"/>
    <property type="project" value="TreeGrafter"/>
</dbReference>
<organism evidence="15 16">
    <name type="scientific">Gordonibacter pamelaeae</name>
    <dbReference type="NCBI Taxonomy" id="471189"/>
    <lineage>
        <taxon>Bacteria</taxon>
        <taxon>Bacillati</taxon>
        <taxon>Actinomycetota</taxon>
        <taxon>Coriobacteriia</taxon>
        <taxon>Eggerthellales</taxon>
        <taxon>Eggerthellaceae</taxon>
        <taxon>Gordonibacter</taxon>
    </lineage>
</organism>
<dbReference type="GeneID" id="78358926"/>
<feature type="binding site" evidence="8 12">
    <location>
        <position position="324"/>
    </location>
    <ligand>
        <name>substrate</name>
    </ligand>
</feature>
<evidence type="ECO:0000256" key="12">
    <source>
        <dbReference type="PIRSR" id="PIRSR000099-3"/>
    </source>
</evidence>
<evidence type="ECO:0000256" key="8">
    <source>
        <dbReference type="HAMAP-Rule" id="MF_01024"/>
    </source>
</evidence>
<feature type="binding site" evidence="8 12">
    <location>
        <position position="233"/>
    </location>
    <ligand>
        <name>substrate</name>
    </ligand>
</feature>
<dbReference type="Gene3D" id="1.20.5.1300">
    <property type="match status" value="1"/>
</dbReference>
<dbReference type="GO" id="GO:0051287">
    <property type="term" value="F:NAD binding"/>
    <property type="evidence" value="ECO:0007669"/>
    <property type="project" value="InterPro"/>
</dbReference>
<evidence type="ECO:0000256" key="14">
    <source>
        <dbReference type="RuleBase" id="RU004175"/>
    </source>
</evidence>
<dbReference type="HAMAP" id="MF_01024">
    <property type="entry name" value="HisD"/>
    <property type="match status" value="1"/>
</dbReference>
<dbReference type="GO" id="GO:0000105">
    <property type="term" value="P:L-histidine biosynthetic process"/>
    <property type="evidence" value="ECO:0007669"/>
    <property type="project" value="UniProtKB-UniRule"/>
</dbReference>
<name>A0A369M4P5_9ACTN</name>
<dbReference type="InterPro" id="IPR016161">
    <property type="entry name" value="Ald_DH/histidinol_DH"/>
</dbReference>
<dbReference type="FunFam" id="3.40.50.1980:FF:000026">
    <property type="entry name" value="Histidinol dehydrogenase"/>
    <property type="match status" value="1"/>
</dbReference>
<comment type="catalytic activity">
    <reaction evidence="8">
        <text>L-histidinol + 2 NAD(+) + H2O = L-histidine + 2 NADH + 3 H(+)</text>
        <dbReference type="Rhea" id="RHEA:20641"/>
        <dbReference type="ChEBI" id="CHEBI:15377"/>
        <dbReference type="ChEBI" id="CHEBI:15378"/>
        <dbReference type="ChEBI" id="CHEBI:57540"/>
        <dbReference type="ChEBI" id="CHEBI:57595"/>
        <dbReference type="ChEBI" id="CHEBI:57699"/>
        <dbReference type="ChEBI" id="CHEBI:57945"/>
        <dbReference type="EC" id="1.1.1.23"/>
    </reaction>
</comment>
<dbReference type="EMBL" id="PPTS01000002">
    <property type="protein sequence ID" value="RDB66402.1"/>
    <property type="molecule type" value="Genomic_DNA"/>
</dbReference>
<dbReference type="AlphaFoldDB" id="A0A369M4P5"/>
<dbReference type="InterPro" id="IPR022695">
    <property type="entry name" value="Histidinol_DH_monofunct"/>
</dbReference>
<keyword evidence="5 8" id="KW-0479">Metal-binding</keyword>
<evidence type="ECO:0000256" key="1">
    <source>
        <dbReference type="ARBA" id="ARBA00003850"/>
    </source>
</evidence>
<dbReference type="OrthoDB" id="9805269at2"/>